<dbReference type="RefSeq" id="WP_311666495.1">
    <property type="nucleotide sequence ID" value="NZ_JAVREO010000004.1"/>
</dbReference>
<protein>
    <submittedName>
        <fullName evidence="2">GNAT family N-acetyltransferase</fullName>
    </submittedName>
</protein>
<gene>
    <name evidence="2" type="ORF">RM844_09225</name>
</gene>
<dbReference type="EMBL" id="JAVREO010000004">
    <property type="protein sequence ID" value="MDT0266478.1"/>
    <property type="molecule type" value="Genomic_DNA"/>
</dbReference>
<accession>A0ABU2JNB6</accession>
<reference evidence="3" key="1">
    <citation type="submission" date="2023-07" db="EMBL/GenBank/DDBJ databases">
        <title>30 novel species of actinomycetes from the DSMZ collection.</title>
        <authorList>
            <person name="Nouioui I."/>
        </authorList>
    </citation>
    <scope>NUCLEOTIDE SEQUENCE [LARGE SCALE GENOMIC DNA]</scope>
    <source>
        <strain evidence="3">DSM 44915</strain>
    </source>
</reference>
<dbReference type="Proteomes" id="UP001183410">
    <property type="component" value="Unassembled WGS sequence"/>
</dbReference>
<dbReference type="InterPro" id="IPR000182">
    <property type="entry name" value="GNAT_dom"/>
</dbReference>
<comment type="caution">
    <text evidence="2">The sequence shown here is derived from an EMBL/GenBank/DDBJ whole genome shotgun (WGS) entry which is preliminary data.</text>
</comment>
<dbReference type="InterPro" id="IPR016181">
    <property type="entry name" value="Acyl_CoA_acyltransferase"/>
</dbReference>
<keyword evidence="3" id="KW-1185">Reference proteome</keyword>
<dbReference type="PROSITE" id="PS51186">
    <property type="entry name" value="GNAT"/>
    <property type="match status" value="1"/>
</dbReference>
<dbReference type="Pfam" id="PF00583">
    <property type="entry name" value="Acetyltransf_1"/>
    <property type="match status" value="1"/>
</dbReference>
<organism evidence="2 3">
    <name type="scientific">Streptomyces chisholmiae</name>
    <dbReference type="NCBI Taxonomy" id="3075540"/>
    <lineage>
        <taxon>Bacteria</taxon>
        <taxon>Bacillati</taxon>
        <taxon>Actinomycetota</taxon>
        <taxon>Actinomycetes</taxon>
        <taxon>Kitasatosporales</taxon>
        <taxon>Streptomycetaceae</taxon>
        <taxon>Streptomyces</taxon>
    </lineage>
</organism>
<feature type="domain" description="N-acetyltransferase" evidence="1">
    <location>
        <begin position="123"/>
        <end position="259"/>
    </location>
</feature>
<proteinExistence type="predicted"/>
<evidence type="ECO:0000259" key="1">
    <source>
        <dbReference type="PROSITE" id="PS51186"/>
    </source>
</evidence>
<name>A0ABU2JNB6_9ACTN</name>
<dbReference type="SUPFAM" id="SSF55729">
    <property type="entry name" value="Acyl-CoA N-acyltransferases (Nat)"/>
    <property type="match status" value="1"/>
</dbReference>
<dbReference type="Gene3D" id="3.40.630.30">
    <property type="match status" value="1"/>
</dbReference>
<sequence>MDVDRVRALFDRRLRREAPPDEPGAVRERVGDVVWQTSRHGGWNGVVWSGCASGAAADLAIAETLRHFGALGLPFEWKHYAHDQPADLADRLRAAGFRAQEPETLMVAEVAALDREPVWPAGVSVREITDPAGLGPVLALHHRVFGGDQESLGRRLAAQLREAPELTRLLLVEAGELPVCAARLELIPGTGFGGLWGGGTLPEWRGRGLYRALVAHRAALATAAGCRYLQVDAVAASRPILRRLGFTPLTVTTPYLSPG</sequence>
<evidence type="ECO:0000313" key="3">
    <source>
        <dbReference type="Proteomes" id="UP001183410"/>
    </source>
</evidence>
<evidence type="ECO:0000313" key="2">
    <source>
        <dbReference type="EMBL" id="MDT0266478.1"/>
    </source>
</evidence>